<sequence>MGSATQEPHDFLKRLSRELRVFEPNHPSFDDFQRLGIQVSQVATVEDELIQFDPCFFLPRPERLLQKYPVEADPDTPRTTTPPRLNAVPTFDQLVEELQGGHYSDQEHVLKAAKRHYERYQKLQFDKNWYKQGLMIQEHIDWQLHTYRNIQPGIYCLWDFGGLRSFYPSYKRGEHQLRSGWAKGWDIKATLRYSTRSGAFRPHMIISCVADVAVNDTDQGLTTPELRAIVNMMLIRVNHRPFQDCHIHPMLVLSFLGPQKGRIIQAVYDGGGLTLQHSQLWTFEDPQTAPVEMFVRYNLAQPVGLEMATLCVR</sequence>
<keyword evidence="2" id="KW-1185">Reference proteome</keyword>
<comment type="caution">
    <text evidence="1">The sequence shown here is derived from an EMBL/GenBank/DDBJ whole genome shotgun (WGS) entry which is preliminary data.</text>
</comment>
<proteinExistence type="predicted"/>
<evidence type="ECO:0000313" key="2">
    <source>
        <dbReference type="Proteomes" id="UP000191342"/>
    </source>
</evidence>
<dbReference type="OrthoDB" id="4453902at2759"/>
<dbReference type="STRING" id="254877.A0A1V6T1R8"/>
<name>A0A1V6T1R8_9EURO</name>
<gene>
    <name evidence="1" type="ORF">PENFLA_c017G06086</name>
</gene>
<dbReference type="AlphaFoldDB" id="A0A1V6T1R8"/>
<evidence type="ECO:0000313" key="1">
    <source>
        <dbReference type="EMBL" id="OQE20081.1"/>
    </source>
</evidence>
<accession>A0A1V6T1R8</accession>
<organism evidence="1 2">
    <name type="scientific">Penicillium flavigenum</name>
    <dbReference type="NCBI Taxonomy" id="254877"/>
    <lineage>
        <taxon>Eukaryota</taxon>
        <taxon>Fungi</taxon>
        <taxon>Dikarya</taxon>
        <taxon>Ascomycota</taxon>
        <taxon>Pezizomycotina</taxon>
        <taxon>Eurotiomycetes</taxon>
        <taxon>Eurotiomycetidae</taxon>
        <taxon>Eurotiales</taxon>
        <taxon>Aspergillaceae</taxon>
        <taxon>Penicillium</taxon>
    </lineage>
</organism>
<protein>
    <submittedName>
        <fullName evidence="1">Uncharacterized protein</fullName>
    </submittedName>
</protein>
<dbReference type="Proteomes" id="UP000191342">
    <property type="component" value="Unassembled WGS sequence"/>
</dbReference>
<dbReference type="EMBL" id="MLQL01000017">
    <property type="protein sequence ID" value="OQE20081.1"/>
    <property type="molecule type" value="Genomic_DNA"/>
</dbReference>
<reference evidence="2" key="1">
    <citation type="journal article" date="2017" name="Nat. Microbiol.">
        <title>Global analysis of biosynthetic gene clusters reveals vast potential of secondary metabolite production in Penicillium species.</title>
        <authorList>
            <person name="Nielsen J.C."/>
            <person name="Grijseels S."/>
            <person name="Prigent S."/>
            <person name="Ji B."/>
            <person name="Dainat J."/>
            <person name="Nielsen K.F."/>
            <person name="Frisvad J.C."/>
            <person name="Workman M."/>
            <person name="Nielsen J."/>
        </authorList>
    </citation>
    <scope>NUCLEOTIDE SEQUENCE [LARGE SCALE GENOMIC DNA]</scope>
    <source>
        <strain evidence="2">IBT 14082</strain>
    </source>
</reference>